<name>A0AAE1HIX8_9NEOP</name>
<reference evidence="2" key="1">
    <citation type="submission" date="2021-07" db="EMBL/GenBank/DDBJ databases">
        <authorList>
            <person name="Catto M.A."/>
            <person name="Jacobson A."/>
            <person name="Kennedy G."/>
            <person name="Labadie P."/>
            <person name="Hunt B.G."/>
            <person name="Srinivasan R."/>
        </authorList>
    </citation>
    <scope>NUCLEOTIDE SEQUENCE</scope>
    <source>
        <strain evidence="2">PL_HMW_Pooled</strain>
        <tissue evidence="2">Head</tissue>
    </source>
</reference>
<protein>
    <submittedName>
        <fullName evidence="2">Protein unc-13-like protein C</fullName>
    </submittedName>
</protein>
<evidence type="ECO:0000313" key="2">
    <source>
        <dbReference type="EMBL" id="KAK3922034.1"/>
    </source>
</evidence>
<reference evidence="2" key="2">
    <citation type="journal article" date="2023" name="BMC Genomics">
        <title>Pest status, molecular evolution, and epigenetic factors derived from the genome assembly of Frankliniella fusca, a thysanopteran phytovirus vector.</title>
        <authorList>
            <person name="Catto M.A."/>
            <person name="Labadie P.E."/>
            <person name="Jacobson A.L."/>
            <person name="Kennedy G.G."/>
            <person name="Srinivasan R."/>
            <person name="Hunt B.G."/>
        </authorList>
    </citation>
    <scope>NUCLEOTIDE SEQUENCE</scope>
    <source>
        <strain evidence="2">PL_HMW_Pooled</strain>
    </source>
</reference>
<dbReference type="Proteomes" id="UP001219518">
    <property type="component" value="Unassembled WGS sequence"/>
</dbReference>
<dbReference type="Gene3D" id="3.30.70.1820">
    <property type="entry name" value="L1 transposable element, RRM domain"/>
    <property type="match status" value="1"/>
</dbReference>
<keyword evidence="1" id="KW-0175">Coiled coil</keyword>
<keyword evidence="3" id="KW-1185">Reference proteome</keyword>
<organism evidence="2 3">
    <name type="scientific">Frankliniella fusca</name>
    <dbReference type="NCBI Taxonomy" id="407009"/>
    <lineage>
        <taxon>Eukaryota</taxon>
        <taxon>Metazoa</taxon>
        <taxon>Ecdysozoa</taxon>
        <taxon>Arthropoda</taxon>
        <taxon>Hexapoda</taxon>
        <taxon>Insecta</taxon>
        <taxon>Pterygota</taxon>
        <taxon>Neoptera</taxon>
        <taxon>Paraneoptera</taxon>
        <taxon>Thysanoptera</taxon>
        <taxon>Terebrantia</taxon>
        <taxon>Thripoidea</taxon>
        <taxon>Thripidae</taxon>
        <taxon>Frankliniella</taxon>
    </lineage>
</organism>
<proteinExistence type="predicted"/>
<dbReference type="EMBL" id="JAHWGI010001059">
    <property type="protein sequence ID" value="KAK3922034.1"/>
    <property type="molecule type" value="Genomic_DNA"/>
</dbReference>
<evidence type="ECO:0000313" key="3">
    <source>
        <dbReference type="Proteomes" id="UP001219518"/>
    </source>
</evidence>
<dbReference type="InterPro" id="IPR004244">
    <property type="entry name" value="Transposase_22"/>
</dbReference>
<dbReference type="AlphaFoldDB" id="A0AAE1HIX8"/>
<gene>
    <name evidence="2" type="ORF">KUF71_011210</name>
</gene>
<evidence type="ECO:0000256" key="1">
    <source>
        <dbReference type="SAM" id="Coils"/>
    </source>
</evidence>
<accession>A0AAE1HIX8</accession>
<dbReference type="PANTHER" id="PTHR11505">
    <property type="entry name" value="L1 TRANSPOSABLE ELEMENT-RELATED"/>
    <property type="match status" value="1"/>
</dbReference>
<sequence>MPPKKQQKLTDLSVDDLQELIAQSVGEALKPLQSSVTKIQKELSSLRQQVDTMKEELVSKDAEIVQLKTVVKDGLDEREQYSRRKNLRIFGIEETDREDTDKLVIDLADKIGVSLQNSHIDRSHRVGKVGENPRPIIVRFVSYAERREVFTSKKKLRGTGIIIREDLTKLRLDLLKKAVSKYSPKAVWTSDGTILVNIGKTRPFRVKTESDLEKLFHKHPPSN</sequence>
<feature type="coiled-coil region" evidence="1">
    <location>
        <begin position="36"/>
        <end position="63"/>
    </location>
</feature>
<comment type="caution">
    <text evidence="2">The sequence shown here is derived from an EMBL/GenBank/DDBJ whole genome shotgun (WGS) entry which is preliminary data.</text>
</comment>